<dbReference type="Proteomes" id="UP001314263">
    <property type="component" value="Unassembled WGS sequence"/>
</dbReference>
<sequence length="314" mass="33728">MGKESAKKGQTYTGYAAEGFISAALSGSLSGAAISACVQPLDVIRTRMQADATKNALSGAMGTFRKIVAQDGVRSLWNGTGPTIIRLSMGLGLQMSVLEGLKEALRWQHLRSADQEKGRHPERLTKLEAFLSGGLARTVAAAATCPFTVVKTRMEFTGSGQPVQGMVSMMVGIAKRDGAVGFFRGLGPTIVTNAPYSAFYYLFYTSLKERLQQHGGSQTTVNFSSGTIAAIAATLLTQPTDMLRTHMQLQLGGKGTALGLQDTWRAVVGGRMGHRALLVGVLPRALKRTLQTALVWTLYEELQPRLKQAFMKAE</sequence>
<dbReference type="PROSITE" id="PS50920">
    <property type="entry name" value="SOLCAR"/>
    <property type="match status" value="3"/>
</dbReference>
<dbReference type="GO" id="GO:0005739">
    <property type="term" value="C:mitochondrion"/>
    <property type="evidence" value="ECO:0007669"/>
    <property type="project" value="TreeGrafter"/>
</dbReference>
<feature type="repeat" description="Solcar" evidence="4">
    <location>
        <begin position="217"/>
        <end position="305"/>
    </location>
</feature>
<dbReference type="PANTHER" id="PTHR46181:SF3">
    <property type="entry name" value="MITOCHONDRIAL GLYCINE TRANSPORTER"/>
    <property type="match status" value="1"/>
</dbReference>
<protein>
    <submittedName>
        <fullName evidence="6">Uncharacterized protein</fullName>
    </submittedName>
</protein>
<dbReference type="EMBL" id="CAUYUE010000010">
    <property type="protein sequence ID" value="CAK0784193.1"/>
    <property type="molecule type" value="Genomic_DNA"/>
</dbReference>
<dbReference type="Gene3D" id="1.50.40.10">
    <property type="entry name" value="Mitochondrial carrier domain"/>
    <property type="match status" value="1"/>
</dbReference>
<comment type="similarity">
    <text evidence="5">Belongs to the mitochondrial carrier (TC 2.A.29) family.</text>
</comment>
<accession>A0AAV1IAG0</accession>
<proteinExistence type="inferred from homology"/>
<feature type="repeat" description="Solcar" evidence="4">
    <location>
        <begin position="18"/>
        <end position="104"/>
    </location>
</feature>
<feature type="repeat" description="Solcar" evidence="4">
    <location>
        <begin position="124"/>
        <end position="210"/>
    </location>
</feature>
<gene>
    <name evidence="6" type="ORF">CVIRNUC_007397</name>
</gene>
<dbReference type="GO" id="GO:1904983">
    <property type="term" value="P:glycine import into mitochondrion"/>
    <property type="evidence" value="ECO:0007669"/>
    <property type="project" value="TreeGrafter"/>
</dbReference>
<dbReference type="Pfam" id="PF00153">
    <property type="entry name" value="Mito_carr"/>
    <property type="match status" value="3"/>
</dbReference>
<keyword evidence="5" id="KW-0813">Transport</keyword>
<evidence type="ECO:0000256" key="2">
    <source>
        <dbReference type="ARBA" id="ARBA00022692"/>
    </source>
</evidence>
<dbReference type="PANTHER" id="PTHR46181">
    <property type="entry name" value="MITOCHONDRIAL GLYCINE TRANSPORTER"/>
    <property type="match status" value="1"/>
</dbReference>
<evidence type="ECO:0000313" key="6">
    <source>
        <dbReference type="EMBL" id="CAK0784193.1"/>
    </source>
</evidence>
<evidence type="ECO:0000313" key="7">
    <source>
        <dbReference type="Proteomes" id="UP001314263"/>
    </source>
</evidence>
<comment type="subcellular location">
    <subcellularLocation>
        <location evidence="1">Membrane</location>
        <topology evidence="1">Multi-pass membrane protein</topology>
    </subcellularLocation>
</comment>
<evidence type="ECO:0000256" key="3">
    <source>
        <dbReference type="ARBA" id="ARBA00023136"/>
    </source>
</evidence>
<evidence type="ECO:0000256" key="5">
    <source>
        <dbReference type="RuleBase" id="RU000488"/>
    </source>
</evidence>
<evidence type="ECO:0000256" key="4">
    <source>
        <dbReference type="PROSITE-ProRule" id="PRU00282"/>
    </source>
</evidence>
<dbReference type="SUPFAM" id="SSF103506">
    <property type="entry name" value="Mitochondrial carrier"/>
    <property type="match status" value="1"/>
</dbReference>
<name>A0AAV1IAG0_9CHLO</name>
<dbReference type="InterPro" id="IPR018108">
    <property type="entry name" value="MCP_transmembrane"/>
</dbReference>
<dbReference type="GO" id="GO:0015187">
    <property type="term" value="F:glycine transmembrane transporter activity"/>
    <property type="evidence" value="ECO:0007669"/>
    <property type="project" value="TreeGrafter"/>
</dbReference>
<keyword evidence="3 4" id="KW-0472">Membrane</keyword>
<keyword evidence="7" id="KW-1185">Reference proteome</keyword>
<comment type="caution">
    <text evidence="6">The sequence shown here is derived from an EMBL/GenBank/DDBJ whole genome shotgun (WGS) entry which is preliminary data.</text>
</comment>
<keyword evidence="2 4" id="KW-0812">Transmembrane</keyword>
<reference evidence="6 7" key="1">
    <citation type="submission" date="2023-10" db="EMBL/GenBank/DDBJ databases">
        <authorList>
            <person name="Maclean D."/>
            <person name="Macfadyen A."/>
        </authorList>
    </citation>
    <scope>NUCLEOTIDE SEQUENCE [LARGE SCALE GENOMIC DNA]</scope>
</reference>
<evidence type="ECO:0000256" key="1">
    <source>
        <dbReference type="ARBA" id="ARBA00004141"/>
    </source>
</evidence>
<dbReference type="AlphaFoldDB" id="A0AAV1IAG0"/>
<dbReference type="InterPro" id="IPR023395">
    <property type="entry name" value="MCP_dom_sf"/>
</dbReference>
<organism evidence="6 7">
    <name type="scientific">Coccomyxa viridis</name>
    <dbReference type="NCBI Taxonomy" id="1274662"/>
    <lineage>
        <taxon>Eukaryota</taxon>
        <taxon>Viridiplantae</taxon>
        <taxon>Chlorophyta</taxon>
        <taxon>core chlorophytes</taxon>
        <taxon>Trebouxiophyceae</taxon>
        <taxon>Trebouxiophyceae incertae sedis</taxon>
        <taxon>Coccomyxaceae</taxon>
        <taxon>Coccomyxa</taxon>
    </lineage>
</organism>
<dbReference type="GO" id="GO:0016020">
    <property type="term" value="C:membrane"/>
    <property type="evidence" value="ECO:0007669"/>
    <property type="project" value="UniProtKB-SubCell"/>
</dbReference>